<protein>
    <submittedName>
        <fullName evidence="1">Uncharacterized protein</fullName>
    </submittedName>
</protein>
<gene>
    <name evidence="1" type="ORF">METZ01_LOCUS269111</name>
</gene>
<dbReference type="EMBL" id="UINC01076776">
    <property type="protein sequence ID" value="SVC16257.1"/>
    <property type="molecule type" value="Genomic_DNA"/>
</dbReference>
<proteinExistence type="predicted"/>
<evidence type="ECO:0000313" key="1">
    <source>
        <dbReference type="EMBL" id="SVC16257.1"/>
    </source>
</evidence>
<organism evidence="1">
    <name type="scientific">marine metagenome</name>
    <dbReference type="NCBI Taxonomy" id="408172"/>
    <lineage>
        <taxon>unclassified sequences</taxon>
        <taxon>metagenomes</taxon>
        <taxon>ecological metagenomes</taxon>
    </lineage>
</organism>
<dbReference type="AlphaFoldDB" id="A0A382JZH3"/>
<sequence>MENYMDDDKIIIHPSCSFEEVEIPLVYPDEPESYIEQVLAECCTHVLVILKENNFDIESEAFMKDFNALVDFLRALMYRETGLDHPLIKK</sequence>
<reference evidence="1" key="1">
    <citation type="submission" date="2018-05" db="EMBL/GenBank/DDBJ databases">
        <authorList>
            <person name="Lanie J.A."/>
            <person name="Ng W.-L."/>
            <person name="Kazmierczak K.M."/>
            <person name="Andrzejewski T.M."/>
            <person name="Davidsen T.M."/>
            <person name="Wayne K.J."/>
            <person name="Tettelin H."/>
            <person name="Glass J.I."/>
            <person name="Rusch D."/>
            <person name="Podicherti R."/>
            <person name="Tsui H.-C.T."/>
            <person name="Winkler M.E."/>
        </authorList>
    </citation>
    <scope>NUCLEOTIDE SEQUENCE</scope>
</reference>
<name>A0A382JZH3_9ZZZZ</name>
<accession>A0A382JZH3</accession>